<comment type="caution">
    <text evidence="1">The sequence shown here is derived from an EMBL/GenBank/DDBJ whole genome shotgun (WGS) entry which is preliminary data.</text>
</comment>
<organism evidence="1 2">
    <name type="scientific">Melia azedarach</name>
    <name type="common">Chinaberry tree</name>
    <dbReference type="NCBI Taxonomy" id="155640"/>
    <lineage>
        <taxon>Eukaryota</taxon>
        <taxon>Viridiplantae</taxon>
        <taxon>Streptophyta</taxon>
        <taxon>Embryophyta</taxon>
        <taxon>Tracheophyta</taxon>
        <taxon>Spermatophyta</taxon>
        <taxon>Magnoliopsida</taxon>
        <taxon>eudicotyledons</taxon>
        <taxon>Gunneridae</taxon>
        <taxon>Pentapetalae</taxon>
        <taxon>rosids</taxon>
        <taxon>malvids</taxon>
        <taxon>Sapindales</taxon>
        <taxon>Meliaceae</taxon>
        <taxon>Melia</taxon>
    </lineage>
</organism>
<reference evidence="1 2" key="1">
    <citation type="journal article" date="2023" name="Science">
        <title>Complex scaffold remodeling in plant triterpene biosynthesis.</title>
        <authorList>
            <person name="De La Pena R."/>
            <person name="Hodgson H."/>
            <person name="Liu J.C."/>
            <person name="Stephenson M.J."/>
            <person name="Martin A.C."/>
            <person name="Owen C."/>
            <person name="Harkess A."/>
            <person name="Leebens-Mack J."/>
            <person name="Jimenez L.E."/>
            <person name="Osbourn A."/>
            <person name="Sattely E.S."/>
        </authorList>
    </citation>
    <scope>NUCLEOTIDE SEQUENCE [LARGE SCALE GENOMIC DNA]</scope>
    <source>
        <strain evidence="2">cv. JPN11</strain>
        <tissue evidence="1">Leaf</tissue>
    </source>
</reference>
<accession>A0ACC1XLZ9</accession>
<evidence type="ECO:0000313" key="2">
    <source>
        <dbReference type="Proteomes" id="UP001164539"/>
    </source>
</evidence>
<name>A0ACC1XLZ9_MELAZ</name>
<dbReference type="EMBL" id="CM051402">
    <property type="protein sequence ID" value="KAJ4711360.1"/>
    <property type="molecule type" value="Genomic_DNA"/>
</dbReference>
<dbReference type="Proteomes" id="UP001164539">
    <property type="component" value="Chromosome 9"/>
</dbReference>
<sequence length="168" mass="19640">MNFFPKNFLNFQLCYLQPLFNLVFTKPEECNDNPKGPKHSQEPLKRRLCFGQRAREDELDDTKLSKGEIKMVMGRLGIVMDYDSDDDKLEFSELFERREASLEEVKEAFDVFDEKRDGFIDAAELQRVLCCLGMQEGLEEEKCRKMIRAADENGDGLIDFDEFVKLMD</sequence>
<evidence type="ECO:0000313" key="1">
    <source>
        <dbReference type="EMBL" id="KAJ4711360.1"/>
    </source>
</evidence>
<protein>
    <submittedName>
        <fullName evidence="1">Calcium-binding EF-hand family protein</fullName>
    </submittedName>
</protein>
<proteinExistence type="predicted"/>
<keyword evidence="2" id="KW-1185">Reference proteome</keyword>
<gene>
    <name evidence="1" type="ORF">OWV82_017395</name>
</gene>